<dbReference type="PROSITE" id="PS50056">
    <property type="entry name" value="TYR_PHOSPHATASE_2"/>
    <property type="match status" value="1"/>
</dbReference>
<dbReference type="InterPro" id="IPR052103">
    <property type="entry name" value="Dual_spec_Phospatases"/>
</dbReference>
<dbReference type="PROSITE" id="PS00383">
    <property type="entry name" value="TYR_PHOSPHATASE_1"/>
    <property type="match status" value="1"/>
</dbReference>
<comment type="caution">
    <text evidence="6">The sequence shown here is derived from an EMBL/GenBank/DDBJ whole genome shotgun (WGS) entry which is preliminary data.</text>
</comment>
<reference evidence="6 7" key="1">
    <citation type="journal article" date="2018" name="Gigascience">
        <title>Genomes of trombidid mites reveal novel predicted allergens and laterally-transferred genes associated with secondary metabolism.</title>
        <authorList>
            <person name="Dong X."/>
            <person name="Chaisiri K."/>
            <person name="Xia D."/>
            <person name="Armstrong S.D."/>
            <person name="Fang Y."/>
            <person name="Donnelly M.J."/>
            <person name="Kadowaki T."/>
            <person name="McGarry J.W."/>
            <person name="Darby A.C."/>
            <person name="Makepeace B.L."/>
        </authorList>
    </citation>
    <scope>NUCLEOTIDE SEQUENCE [LARGE SCALE GENOMIC DNA]</scope>
    <source>
        <strain evidence="6">UoL-UT</strain>
    </source>
</reference>
<organism evidence="6 7">
    <name type="scientific">Leptotrombidium deliense</name>
    <dbReference type="NCBI Taxonomy" id="299467"/>
    <lineage>
        <taxon>Eukaryota</taxon>
        <taxon>Metazoa</taxon>
        <taxon>Ecdysozoa</taxon>
        <taxon>Arthropoda</taxon>
        <taxon>Chelicerata</taxon>
        <taxon>Arachnida</taxon>
        <taxon>Acari</taxon>
        <taxon>Acariformes</taxon>
        <taxon>Trombidiformes</taxon>
        <taxon>Prostigmata</taxon>
        <taxon>Anystina</taxon>
        <taxon>Parasitengona</taxon>
        <taxon>Trombiculoidea</taxon>
        <taxon>Trombiculidae</taxon>
        <taxon>Leptotrombidium</taxon>
    </lineage>
</organism>
<evidence type="ECO:0000313" key="7">
    <source>
        <dbReference type="Proteomes" id="UP000288716"/>
    </source>
</evidence>
<comment type="similarity">
    <text evidence="1">Belongs to the protein-tyrosine phosphatase family. Non-receptor class dual specificity subfamily.</text>
</comment>
<feature type="domain" description="Tyrosine-protein phosphatase" evidence="4">
    <location>
        <begin position="34"/>
        <end position="173"/>
    </location>
</feature>
<dbReference type="InterPro" id="IPR016130">
    <property type="entry name" value="Tyr_Pase_AS"/>
</dbReference>
<dbReference type="AlphaFoldDB" id="A0A443RU81"/>
<dbReference type="SUPFAM" id="SSF52799">
    <property type="entry name" value="(Phosphotyrosine protein) phosphatases II"/>
    <property type="match status" value="1"/>
</dbReference>
<dbReference type="EMBL" id="NCKV01037089">
    <property type="protein sequence ID" value="RWS18609.1"/>
    <property type="molecule type" value="Genomic_DNA"/>
</dbReference>
<gene>
    <name evidence="6" type="ORF">B4U80_04921</name>
</gene>
<protein>
    <submittedName>
        <fullName evidence="6">Dual specificity protein phosphatase 14-like protein</fullName>
    </submittedName>
</protein>
<dbReference type="InterPro" id="IPR020422">
    <property type="entry name" value="TYR_PHOSPHATASE_DUAL_dom"/>
</dbReference>
<keyword evidence="2" id="KW-0378">Hydrolase</keyword>
<keyword evidence="3" id="KW-0904">Protein phosphatase</keyword>
<dbReference type="VEuPathDB" id="VectorBase:LDEU013431"/>
<dbReference type="PROSITE" id="PS50054">
    <property type="entry name" value="TYR_PHOSPHATASE_DUAL"/>
    <property type="match status" value="1"/>
</dbReference>
<dbReference type="SMART" id="SM00195">
    <property type="entry name" value="DSPc"/>
    <property type="match status" value="1"/>
</dbReference>
<evidence type="ECO:0000259" key="5">
    <source>
        <dbReference type="PROSITE" id="PS50056"/>
    </source>
</evidence>
<dbReference type="GO" id="GO:0004721">
    <property type="term" value="F:phosphoprotein phosphatase activity"/>
    <property type="evidence" value="ECO:0007669"/>
    <property type="project" value="UniProtKB-KW"/>
</dbReference>
<dbReference type="InterPro" id="IPR000387">
    <property type="entry name" value="Tyr_Pase_dom"/>
</dbReference>
<feature type="domain" description="Tyrosine specific protein phosphatases" evidence="5">
    <location>
        <begin position="90"/>
        <end position="151"/>
    </location>
</feature>
<keyword evidence="7" id="KW-1185">Reference proteome</keyword>
<evidence type="ECO:0000256" key="2">
    <source>
        <dbReference type="ARBA" id="ARBA00022801"/>
    </source>
</evidence>
<dbReference type="Proteomes" id="UP000288716">
    <property type="component" value="Unassembled WGS sequence"/>
</dbReference>
<dbReference type="InterPro" id="IPR000340">
    <property type="entry name" value="Dual-sp_phosphatase_cat-dom"/>
</dbReference>
<dbReference type="GO" id="GO:0005737">
    <property type="term" value="C:cytoplasm"/>
    <property type="evidence" value="ECO:0007669"/>
    <property type="project" value="TreeGrafter"/>
</dbReference>
<dbReference type="Pfam" id="PF00782">
    <property type="entry name" value="DSPc"/>
    <property type="match status" value="1"/>
</dbReference>
<evidence type="ECO:0000256" key="3">
    <source>
        <dbReference type="ARBA" id="ARBA00022912"/>
    </source>
</evidence>
<sequence>MKFSEWTALTNGIQVSDVVTENDFRITKRIEFSTFSLITANLYLTSLAGITAINLEKYRIEQIFDFAKEFEYKIDSIAHKKFNFEDSKSSDLLSAFDNVSDEIKSLTSHGHNVVVHCFSGVSRSAAMALAYLMKYERLSLKNAFYKIAEKRAIVRPNNSFFEQLIEYEKRLFGNSSVTMIETTLHGKCVTIPDFFEKDDKLIANEFKE</sequence>
<evidence type="ECO:0000313" key="6">
    <source>
        <dbReference type="EMBL" id="RWS18609.1"/>
    </source>
</evidence>
<evidence type="ECO:0000256" key="1">
    <source>
        <dbReference type="ARBA" id="ARBA00008601"/>
    </source>
</evidence>
<dbReference type="PANTHER" id="PTHR45961:SF6">
    <property type="entry name" value="IP21249P"/>
    <property type="match status" value="1"/>
</dbReference>
<evidence type="ECO:0000259" key="4">
    <source>
        <dbReference type="PROSITE" id="PS50054"/>
    </source>
</evidence>
<accession>A0A443RU81</accession>
<dbReference type="Gene3D" id="3.90.190.10">
    <property type="entry name" value="Protein tyrosine phosphatase superfamily"/>
    <property type="match status" value="1"/>
</dbReference>
<feature type="non-terminal residue" evidence="6">
    <location>
        <position position="208"/>
    </location>
</feature>
<dbReference type="InterPro" id="IPR029021">
    <property type="entry name" value="Prot-tyrosine_phosphatase-like"/>
</dbReference>
<dbReference type="STRING" id="299467.A0A443RU81"/>
<proteinExistence type="inferred from homology"/>
<dbReference type="PANTHER" id="PTHR45961">
    <property type="entry name" value="IP21249P"/>
    <property type="match status" value="1"/>
</dbReference>
<dbReference type="OrthoDB" id="285418at2759"/>
<name>A0A443RU81_9ACAR</name>